<feature type="active site" description="Proton acceptor" evidence="5">
    <location>
        <position position="381"/>
    </location>
</feature>
<dbReference type="InterPro" id="IPR020610">
    <property type="entry name" value="Thiolase_AS"/>
</dbReference>
<dbReference type="PROSITE" id="PS00099">
    <property type="entry name" value="THIOLASE_3"/>
    <property type="match status" value="1"/>
</dbReference>
<feature type="domain" description="Thiolase N-terminal" evidence="7">
    <location>
        <begin position="8"/>
        <end position="264"/>
    </location>
</feature>
<evidence type="ECO:0000256" key="1">
    <source>
        <dbReference type="ARBA" id="ARBA00005189"/>
    </source>
</evidence>
<dbReference type="GO" id="GO:0003988">
    <property type="term" value="F:acetyl-CoA C-acyltransferase activity"/>
    <property type="evidence" value="ECO:0007669"/>
    <property type="project" value="UniProtKB-ARBA"/>
</dbReference>
<feature type="active site" description="Proton acceptor" evidence="5">
    <location>
        <position position="351"/>
    </location>
</feature>
<feature type="domain" description="Thiolase C-terminal" evidence="8">
    <location>
        <begin position="274"/>
        <end position="393"/>
    </location>
</feature>
<dbReference type="InterPro" id="IPR002155">
    <property type="entry name" value="Thiolase"/>
</dbReference>
<feature type="active site" description="Acyl-thioester intermediate" evidence="5">
    <location>
        <position position="92"/>
    </location>
</feature>
<keyword evidence="4 6" id="KW-0012">Acyltransferase</keyword>
<gene>
    <name evidence="9" type="ORF">CINCED_3A020371</name>
</gene>
<evidence type="ECO:0000256" key="3">
    <source>
        <dbReference type="ARBA" id="ARBA00022679"/>
    </source>
</evidence>
<reference evidence="9 10" key="1">
    <citation type="submission" date="2019-08" db="EMBL/GenBank/DDBJ databases">
        <authorList>
            <person name="Alioto T."/>
            <person name="Alioto T."/>
            <person name="Gomez Garrido J."/>
        </authorList>
    </citation>
    <scope>NUCLEOTIDE SEQUENCE [LARGE SCALE GENOMIC DNA]</scope>
</reference>
<protein>
    <submittedName>
        <fullName evidence="9">Thiolase, conserved site,Thiolase, active site,Thiolase-like,Thiolase, C-terminal,Thiolase,Thiolase</fullName>
    </submittedName>
</protein>
<dbReference type="PIRSF" id="PIRSF000429">
    <property type="entry name" value="Ac-CoA_Ac_transf"/>
    <property type="match status" value="1"/>
</dbReference>
<dbReference type="InterPro" id="IPR016039">
    <property type="entry name" value="Thiolase-like"/>
</dbReference>
<name>A0A5E4MZ83_9HEMI</name>
<evidence type="ECO:0000256" key="4">
    <source>
        <dbReference type="ARBA" id="ARBA00023315"/>
    </source>
</evidence>
<organism evidence="9 10">
    <name type="scientific">Cinara cedri</name>
    <dbReference type="NCBI Taxonomy" id="506608"/>
    <lineage>
        <taxon>Eukaryota</taxon>
        <taxon>Metazoa</taxon>
        <taxon>Ecdysozoa</taxon>
        <taxon>Arthropoda</taxon>
        <taxon>Hexapoda</taxon>
        <taxon>Insecta</taxon>
        <taxon>Pterygota</taxon>
        <taxon>Neoptera</taxon>
        <taxon>Paraneoptera</taxon>
        <taxon>Hemiptera</taxon>
        <taxon>Sternorrhyncha</taxon>
        <taxon>Aphidomorpha</taxon>
        <taxon>Aphidoidea</taxon>
        <taxon>Aphididae</taxon>
        <taxon>Lachninae</taxon>
        <taxon>Cinara</taxon>
    </lineage>
</organism>
<comment type="pathway">
    <text evidence="1">Lipid metabolism.</text>
</comment>
<evidence type="ECO:0000313" key="9">
    <source>
        <dbReference type="EMBL" id="VVC37675.1"/>
    </source>
</evidence>
<sequence length="395" mass="41771">MYSMANEVYIVSAVRTPIGKFSGTLLPLKADQLGSIVISEVLKRANVKENEVSEVILGQALTAGQGQNPARQASMNAGIPYSVPSYVINMLCGSGLKAVVLGYQAIKCGDSSIVIAGGQESMSNAPHVSNLRQKPAMGDITLMDTMLYDGLTDAFDNIHMGITAENIAERYNISRELQDEYALVSQKRTAEAQKNGFFKDELTPVSVLVHRKTVNFDEDEYPKPNTTLESLSALKPVFKKNGVVTAGNASGINDGAAVVLLMSGEECKKRGCFPMAKIVSHAECGVDPKIMGTGPIPAVLKTIEKAGWTLDSVDLFELNEAFAAQSIAVLRDLGLNSDRVNIYGGAIALGHPIGASGARVLVTLVHALVRTGKKRGVASLCVGGGMGIAVAVETC</sequence>
<proteinExistence type="inferred from homology"/>
<dbReference type="NCBIfam" id="TIGR01930">
    <property type="entry name" value="AcCoA-C-Actrans"/>
    <property type="match status" value="1"/>
</dbReference>
<dbReference type="Proteomes" id="UP000325440">
    <property type="component" value="Unassembled WGS sequence"/>
</dbReference>
<evidence type="ECO:0000256" key="5">
    <source>
        <dbReference type="PIRSR" id="PIRSR000429-1"/>
    </source>
</evidence>
<dbReference type="CDD" id="cd00751">
    <property type="entry name" value="thiolase"/>
    <property type="match status" value="1"/>
</dbReference>
<dbReference type="InterPro" id="IPR020617">
    <property type="entry name" value="Thiolase_C"/>
</dbReference>
<evidence type="ECO:0000313" key="10">
    <source>
        <dbReference type="Proteomes" id="UP000325440"/>
    </source>
</evidence>
<dbReference type="InterPro" id="IPR020616">
    <property type="entry name" value="Thiolase_N"/>
</dbReference>
<evidence type="ECO:0000256" key="6">
    <source>
        <dbReference type="RuleBase" id="RU003557"/>
    </source>
</evidence>
<dbReference type="PROSITE" id="PS00098">
    <property type="entry name" value="THIOLASE_1"/>
    <property type="match status" value="1"/>
</dbReference>
<dbReference type="PANTHER" id="PTHR18919:SF107">
    <property type="entry name" value="ACETYL-COA ACETYLTRANSFERASE, CYTOSOLIC"/>
    <property type="match status" value="1"/>
</dbReference>
<dbReference type="InterPro" id="IPR020613">
    <property type="entry name" value="Thiolase_CS"/>
</dbReference>
<keyword evidence="10" id="KW-1185">Reference proteome</keyword>
<dbReference type="OrthoDB" id="5404651at2759"/>
<dbReference type="FunFam" id="3.40.47.10:FF:000010">
    <property type="entry name" value="Acetyl-CoA acetyltransferase (Thiolase)"/>
    <property type="match status" value="1"/>
</dbReference>
<comment type="similarity">
    <text evidence="2 6">Belongs to the thiolase-like superfamily. Thiolase family.</text>
</comment>
<evidence type="ECO:0000259" key="8">
    <source>
        <dbReference type="Pfam" id="PF02803"/>
    </source>
</evidence>
<dbReference type="InterPro" id="IPR020615">
    <property type="entry name" value="Thiolase_acyl_enz_int_AS"/>
</dbReference>
<evidence type="ECO:0000259" key="7">
    <source>
        <dbReference type="Pfam" id="PF00108"/>
    </source>
</evidence>
<dbReference type="Pfam" id="PF00108">
    <property type="entry name" value="Thiolase_N"/>
    <property type="match status" value="1"/>
</dbReference>
<accession>A0A5E4MZ83</accession>
<dbReference type="Pfam" id="PF02803">
    <property type="entry name" value="Thiolase_C"/>
    <property type="match status" value="1"/>
</dbReference>
<dbReference type="PROSITE" id="PS00737">
    <property type="entry name" value="THIOLASE_2"/>
    <property type="match status" value="1"/>
</dbReference>
<dbReference type="SUPFAM" id="SSF53901">
    <property type="entry name" value="Thiolase-like"/>
    <property type="match status" value="2"/>
</dbReference>
<dbReference type="EMBL" id="CABPRJ010001452">
    <property type="protein sequence ID" value="VVC37675.1"/>
    <property type="molecule type" value="Genomic_DNA"/>
</dbReference>
<dbReference type="PANTHER" id="PTHR18919">
    <property type="entry name" value="ACETYL-COA C-ACYLTRANSFERASE"/>
    <property type="match status" value="1"/>
</dbReference>
<keyword evidence="3 6" id="KW-0808">Transferase</keyword>
<dbReference type="AlphaFoldDB" id="A0A5E4MZ83"/>
<dbReference type="Gene3D" id="3.40.47.10">
    <property type="match status" value="2"/>
</dbReference>
<evidence type="ECO:0000256" key="2">
    <source>
        <dbReference type="ARBA" id="ARBA00010982"/>
    </source>
</evidence>